<dbReference type="InterPro" id="IPR039780">
    <property type="entry name" value="Mot2"/>
</dbReference>
<keyword evidence="8" id="KW-0175">Coiled coil</keyword>
<dbReference type="SUPFAM" id="SSF57850">
    <property type="entry name" value="RING/U-box"/>
    <property type="match status" value="1"/>
</dbReference>
<feature type="region of interest" description="Disordered" evidence="13">
    <location>
        <begin position="552"/>
        <end position="603"/>
    </location>
</feature>
<dbReference type="GO" id="GO:0003723">
    <property type="term" value="F:RNA binding"/>
    <property type="evidence" value="ECO:0007669"/>
    <property type="project" value="UniProtKB-UniRule"/>
</dbReference>
<dbReference type="SMART" id="SM00361">
    <property type="entry name" value="RRM_1"/>
    <property type="match status" value="1"/>
</dbReference>
<keyword evidence="3 12" id="KW-0479">Metal-binding</keyword>
<dbReference type="Gene3D" id="3.30.70.330">
    <property type="match status" value="1"/>
</dbReference>
<feature type="zinc finger region" description="C3H1-type" evidence="12">
    <location>
        <begin position="206"/>
        <end position="233"/>
    </location>
</feature>
<dbReference type="GO" id="GO:0016567">
    <property type="term" value="P:protein ubiquitination"/>
    <property type="evidence" value="ECO:0007669"/>
    <property type="project" value="TreeGrafter"/>
</dbReference>
<name>A0A3N4IF96_ASCIM</name>
<proteinExistence type="predicted"/>
<evidence type="ECO:0000256" key="9">
    <source>
        <dbReference type="ARBA" id="ARBA00023163"/>
    </source>
</evidence>
<evidence type="ECO:0000256" key="7">
    <source>
        <dbReference type="ARBA" id="ARBA00023015"/>
    </source>
</evidence>
<dbReference type="STRING" id="1160509.A0A3N4IF96"/>
<evidence type="ECO:0000313" key="17">
    <source>
        <dbReference type="EMBL" id="RPA84127.1"/>
    </source>
</evidence>
<feature type="compositionally biased region" description="Low complexity" evidence="13">
    <location>
        <begin position="591"/>
        <end position="603"/>
    </location>
</feature>
<evidence type="ECO:0000256" key="12">
    <source>
        <dbReference type="PROSITE-ProRule" id="PRU00723"/>
    </source>
</evidence>
<dbReference type="PROSITE" id="PS50102">
    <property type="entry name" value="RRM"/>
    <property type="match status" value="1"/>
</dbReference>
<dbReference type="GO" id="GO:0061630">
    <property type="term" value="F:ubiquitin protein ligase activity"/>
    <property type="evidence" value="ECO:0007669"/>
    <property type="project" value="UniProtKB-ARBA"/>
</dbReference>
<feature type="region of interest" description="Disordered" evidence="13">
    <location>
        <begin position="252"/>
        <end position="462"/>
    </location>
</feature>
<dbReference type="PANTHER" id="PTHR12603">
    <property type="entry name" value="CCR4-NOT TRANSCRIPTION COMPLEX RELATED"/>
    <property type="match status" value="1"/>
</dbReference>
<keyword evidence="2" id="KW-0678">Repressor</keyword>
<feature type="compositionally biased region" description="Low complexity" evidence="13">
    <location>
        <begin position="362"/>
        <end position="379"/>
    </location>
</feature>
<dbReference type="PROSITE" id="PS50103">
    <property type="entry name" value="ZF_C3H1"/>
    <property type="match status" value="1"/>
</dbReference>
<dbReference type="GO" id="GO:0000956">
    <property type="term" value="P:nuclear-transcribed mRNA catabolic process"/>
    <property type="evidence" value="ECO:0007669"/>
    <property type="project" value="UniProtKB-ARBA"/>
</dbReference>
<dbReference type="Gene3D" id="3.30.40.10">
    <property type="entry name" value="Zinc/RING finger domain, C3HC4 (zinc finger)"/>
    <property type="match status" value="1"/>
</dbReference>
<dbReference type="Pfam" id="PF14570">
    <property type="entry name" value="zf-RING_4"/>
    <property type="match status" value="1"/>
</dbReference>
<feature type="domain" description="RRM" evidence="15">
    <location>
        <begin position="119"/>
        <end position="209"/>
    </location>
</feature>
<dbReference type="FunFam" id="3.30.70.330:FF:000257">
    <property type="entry name" value="CCR4-NOT core complex subunit Not4"/>
    <property type="match status" value="1"/>
</dbReference>
<dbReference type="InterPro" id="IPR034261">
    <property type="entry name" value="CNOT4_RRM"/>
</dbReference>
<evidence type="ECO:0008006" key="19">
    <source>
        <dbReference type="Google" id="ProtNLM"/>
    </source>
</evidence>
<keyword evidence="18" id="KW-1185">Reference proteome</keyword>
<dbReference type="InterPro" id="IPR000504">
    <property type="entry name" value="RRM_dom"/>
</dbReference>
<dbReference type="InterPro" id="IPR012677">
    <property type="entry name" value="Nucleotide-bd_a/b_plait_sf"/>
</dbReference>
<dbReference type="InterPro" id="IPR013083">
    <property type="entry name" value="Znf_RING/FYVE/PHD"/>
</dbReference>
<gene>
    <name evidence="17" type="ORF">BJ508DRAFT_41602</name>
</gene>
<evidence type="ECO:0000256" key="1">
    <source>
        <dbReference type="ARBA" id="ARBA00004123"/>
    </source>
</evidence>
<dbReference type="CDD" id="cd16618">
    <property type="entry name" value="mRING-HC-C4C4_CNOT4"/>
    <property type="match status" value="1"/>
</dbReference>
<keyword evidence="6 11" id="KW-0694">RNA-binding</keyword>
<dbReference type="PROSITE" id="PS50089">
    <property type="entry name" value="ZF_RING_2"/>
    <property type="match status" value="1"/>
</dbReference>
<feature type="region of interest" description="Disordered" evidence="13">
    <location>
        <begin position="81"/>
        <end position="100"/>
    </location>
</feature>
<evidence type="ECO:0000256" key="13">
    <source>
        <dbReference type="SAM" id="MobiDB-lite"/>
    </source>
</evidence>
<dbReference type="FunFam" id="3.30.40.10:FF:000006">
    <property type="entry name" value="CCR4-NOT transcription complex subunit 4"/>
    <property type="match status" value="1"/>
</dbReference>
<keyword evidence="7" id="KW-0805">Transcription regulation</keyword>
<evidence type="ECO:0000256" key="8">
    <source>
        <dbReference type="ARBA" id="ARBA00023054"/>
    </source>
</evidence>
<dbReference type="InterPro" id="IPR001841">
    <property type="entry name" value="Znf_RING"/>
</dbReference>
<comment type="subcellular location">
    <subcellularLocation>
        <location evidence="1">Nucleus</location>
    </subcellularLocation>
</comment>
<keyword evidence="9" id="KW-0804">Transcription</keyword>
<feature type="compositionally biased region" description="Polar residues" evidence="13">
    <location>
        <begin position="327"/>
        <end position="337"/>
    </location>
</feature>
<dbReference type="GO" id="GO:0010557">
    <property type="term" value="P:positive regulation of macromolecule biosynthetic process"/>
    <property type="evidence" value="ECO:0007669"/>
    <property type="project" value="UniProtKB-ARBA"/>
</dbReference>
<dbReference type="OrthoDB" id="1923159at2759"/>
<evidence type="ECO:0000256" key="4">
    <source>
        <dbReference type="ARBA" id="ARBA00022771"/>
    </source>
</evidence>
<organism evidence="17 18">
    <name type="scientific">Ascobolus immersus RN42</name>
    <dbReference type="NCBI Taxonomy" id="1160509"/>
    <lineage>
        <taxon>Eukaryota</taxon>
        <taxon>Fungi</taxon>
        <taxon>Dikarya</taxon>
        <taxon>Ascomycota</taxon>
        <taxon>Pezizomycotina</taxon>
        <taxon>Pezizomycetes</taxon>
        <taxon>Pezizales</taxon>
        <taxon>Ascobolaceae</taxon>
        <taxon>Ascobolus</taxon>
    </lineage>
</organism>
<evidence type="ECO:0000259" key="16">
    <source>
        <dbReference type="PROSITE" id="PS50103"/>
    </source>
</evidence>
<evidence type="ECO:0000256" key="10">
    <source>
        <dbReference type="ARBA" id="ARBA00023242"/>
    </source>
</evidence>
<feature type="compositionally biased region" description="Polar residues" evidence="13">
    <location>
        <begin position="305"/>
        <end position="315"/>
    </location>
</feature>
<dbReference type="EMBL" id="ML119660">
    <property type="protein sequence ID" value="RPA84127.1"/>
    <property type="molecule type" value="Genomic_DNA"/>
</dbReference>
<keyword evidence="10" id="KW-0539">Nucleus</keyword>
<feature type="compositionally biased region" description="Low complexity" evidence="13">
    <location>
        <begin position="406"/>
        <end position="415"/>
    </location>
</feature>
<sequence>MSRSQQDTFIDDSEECCPLCVEEFDLSDRNFKPCPCGYQICQFCFNNIRSNLNGLCPACRRPYSDDTIEYKAVSAEDVKAEQQKKARVHSERRQREAQKREIEAQNRKHLAGLRVVQKNLVYVTGLSPGIKEEELLETLRGETYFGQYGKIAKIVVNKRTAHDPYSGDKAGGIGVYVTYHRKQDAAQCIAAVDGSQNGDRVLRATYGTTKYCSSYLRGEQCPNRNCMFLHEPGEEADSFSRLDLSSINAGQRTVGTQPAGQHSLPPHRPAPASHNPPPPIHRTGSAMHSRHGDDHESSALPPTVSWASKNPSTPSAKPAVLAGVQGINHTATPSPKTASVLPLKRGDMQRAPSTSIPDPTPQEAAEAMAQAQAQAQARATPVVQKKKARNATPAPEQQKTPPPAAAPAAPATPAAAAPPPPPQPPREPTPKPEPEPEPIVEERVPTPEPPREPTPPPVVEEIPPQLKMFTQLATNLKDKNIKFSFSAEVVATEDEIKAIRSMPPLFDLAGGKKRQLVMEQRAQEVERLRKEQEEAAAAMQLALADRMEMQQQAVQEAQMQQQQAAELAQNGPSSPPRQSTPQQQAPIGTGSLQHQQQQVQQGQSSQQQLQQQQQAQQQAQQAQQQAQAQLQHQQQQQRQLAAQQQQLQSILKSGSSSNQLSHAPFQQQEAMTLLQQQNNLRTQTPTNQLPASLLAAANAQQYNLFMGQTGQQNANQHMQHQRRDSRYTFSNDNLGSAIKATANAQHMAQQQQMMTQQQQQAAQQALPAQFASYPLSAQNMQAPPGLKTSTPPALGLFGNQSTFAGNLSGLTGHVAGGKLEGGADLLTQLMGRRDNKYPSDASILQSRMAPPQHQGHHQLHPQQIVANAQSQQGGYNNPNMYYGGSGRW</sequence>
<evidence type="ECO:0000256" key="3">
    <source>
        <dbReference type="ARBA" id="ARBA00022723"/>
    </source>
</evidence>
<evidence type="ECO:0000256" key="6">
    <source>
        <dbReference type="ARBA" id="ARBA00022884"/>
    </source>
</evidence>
<dbReference type="AlphaFoldDB" id="A0A3N4IF96"/>
<reference evidence="17 18" key="1">
    <citation type="journal article" date="2018" name="Nat. Ecol. Evol.">
        <title>Pezizomycetes genomes reveal the molecular basis of ectomycorrhizal truffle lifestyle.</title>
        <authorList>
            <person name="Murat C."/>
            <person name="Payen T."/>
            <person name="Noel B."/>
            <person name="Kuo A."/>
            <person name="Morin E."/>
            <person name="Chen J."/>
            <person name="Kohler A."/>
            <person name="Krizsan K."/>
            <person name="Balestrini R."/>
            <person name="Da Silva C."/>
            <person name="Montanini B."/>
            <person name="Hainaut M."/>
            <person name="Levati E."/>
            <person name="Barry K.W."/>
            <person name="Belfiori B."/>
            <person name="Cichocki N."/>
            <person name="Clum A."/>
            <person name="Dockter R.B."/>
            <person name="Fauchery L."/>
            <person name="Guy J."/>
            <person name="Iotti M."/>
            <person name="Le Tacon F."/>
            <person name="Lindquist E.A."/>
            <person name="Lipzen A."/>
            <person name="Malagnac F."/>
            <person name="Mello A."/>
            <person name="Molinier V."/>
            <person name="Miyauchi S."/>
            <person name="Poulain J."/>
            <person name="Riccioni C."/>
            <person name="Rubini A."/>
            <person name="Sitrit Y."/>
            <person name="Splivallo R."/>
            <person name="Traeger S."/>
            <person name="Wang M."/>
            <person name="Zifcakova L."/>
            <person name="Wipf D."/>
            <person name="Zambonelli A."/>
            <person name="Paolocci F."/>
            <person name="Nowrousian M."/>
            <person name="Ottonello S."/>
            <person name="Baldrian P."/>
            <person name="Spatafora J.W."/>
            <person name="Henrissat B."/>
            <person name="Nagy L.G."/>
            <person name="Aury J.M."/>
            <person name="Wincker P."/>
            <person name="Grigoriev I.V."/>
            <person name="Bonfante P."/>
            <person name="Martin F.M."/>
        </authorList>
    </citation>
    <scope>NUCLEOTIDE SEQUENCE [LARGE SCALE GENOMIC DNA]</scope>
    <source>
        <strain evidence="17 18">RN42</strain>
    </source>
</reference>
<evidence type="ECO:0000256" key="2">
    <source>
        <dbReference type="ARBA" id="ARBA00022491"/>
    </source>
</evidence>
<dbReference type="PANTHER" id="PTHR12603:SF0">
    <property type="entry name" value="CCR4-NOT TRANSCRIPTION COMPLEX SUBUNIT 4"/>
    <property type="match status" value="1"/>
</dbReference>
<dbReference type="GO" id="GO:0030015">
    <property type="term" value="C:CCR4-NOT core complex"/>
    <property type="evidence" value="ECO:0007669"/>
    <property type="project" value="UniProtKB-ARBA"/>
</dbReference>
<dbReference type="Proteomes" id="UP000275078">
    <property type="component" value="Unassembled WGS sequence"/>
</dbReference>
<dbReference type="InterPro" id="IPR003954">
    <property type="entry name" value="RRM_euk-type"/>
</dbReference>
<dbReference type="CDD" id="cd12438">
    <property type="entry name" value="RRM_CNOT4"/>
    <property type="match status" value="1"/>
</dbReference>
<dbReference type="InterPro" id="IPR000571">
    <property type="entry name" value="Znf_CCCH"/>
</dbReference>
<feature type="compositionally biased region" description="Pro residues" evidence="13">
    <location>
        <begin position="266"/>
        <end position="280"/>
    </location>
</feature>
<evidence type="ECO:0000256" key="11">
    <source>
        <dbReference type="PROSITE-ProRule" id="PRU00176"/>
    </source>
</evidence>
<evidence type="ECO:0000259" key="15">
    <source>
        <dbReference type="PROSITE" id="PS50102"/>
    </source>
</evidence>
<evidence type="ECO:0000259" key="14">
    <source>
        <dbReference type="PROSITE" id="PS50089"/>
    </source>
</evidence>
<dbReference type="InterPro" id="IPR035979">
    <property type="entry name" value="RBD_domain_sf"/>
</dbReference>
<dbReference type="Pfam" id="PF00076">
    <property type="entry name" value="RRM_1"/>
    <property type="match status" value="1"/>
</dbReference>
<feature type="compositionally biased region" description="Pro residues" evidence="13">
    <location>
        <begin position="416"/>
        <end position="427"/>
    </location>
</feature>
<protein>
    <recommendedName>
        <fullName evidence="19">RING-type domain-containing protein</fullName>
    </recommendedName>
</protein>
<dbReference type="InterPro" id="IPR039515">
    <property type="entry name" value="NOT4_mRING-HC-C4C4"/>
</dbReference>
<evidence type="ECO:0000256" key="5">
    <source>
        <dbReference type="ARBA" id="ARBA00022833"/>
    </source>
</evidence>
<dbReference type="SUPFAM" id="SSF54928">
    <property type="entry name" value="RNA-binding domain, RBD"/>
    <property type="match status" value="1"/>
</dbReference>
<feature type="compositionally biased region" description="Low complexity" evidence="13">
    <location>
        <begin position="552"/>
        <end position="569"/>
    </location>
</feature>
<feature type="compositionally biased region" description="Basic and acidic residues" evidence="13">
    <location>
        <begin position="428"/>
        <end position="451"/>
    </location>
</feature>
<feature type="domain" description="RING-type" evidence="14">
    <location>
        <begin position="17"/>
        <end position="60"/>
    </location>
</feature>
<dbReference type="GO" id="GO:0005634">
    <property type="term" value="C:nucleus"/>
    <property type="evidence" value="ECO:0007669"/>
    <property type="project" value="UniProtKB-SubCell"/>
</dbReference>
<keyword evidence="5 12" id="KW-0862">Zinc</keyword>
<dbReference type="GO" id="GO:0008270">
    <property type="term" value="F:zinc ion binding"/>
    <property type="evidence" value="ECO:0007669"/>
    <property type="project" value="UniProtKB-KW"/>
</dbReference>
<accession>A0A3N4IF96</accession>
<keyword evidence="4 12" id="KW-0863">Zinc-finger</keyword>
<dbReference type="GO" id="GO:0051254">
    <property type="term" value="P:positive regulation of RNA metabolic process"/>
    <property type="evidence" value="ECO:0007669"/>
    <property type="project" value="UniProtKB-ARBA"/>
</dbReference>
<evidence type="ECO:0000313" key="18">
    <source>
        <dbReference type="Proteomes" id="UP000275078"/>
    </source>
</evidence>
<feature type="domain" description="C3H1-type" evidence="16">
    <location>
        <begin position="206"/>
        <end position="233"/>
    </location>
</feature>